<reference evidence="2" key="1">
    <citation type="submission" date="2014-09" db="EMBL/GenBank/DDBJ databases">
        <authorList>
            <person name="Mudge J."/>
            <person name="Ramaraj T."/>
            <person name="Lindquist I.E."/>
            <person name="Bharti A.K."/>
            <person name="Sundararajan A."/>
            <person name="Cameron C.T."/>
            <person name="Woodward J.E."/>
            <person name="May G.D."/>
            <person name="Brubaker C."/>
            <person name="Broadhvest J."/>
            <person name="Wilkins T.A."/>
        </authorList>
    </citation>
    <scope>NUCLEOTIDE SEQUENCE</scope>
    <source>
        <strain evidence="2">cv. AKA8401</strain>
    </source>
</reference>
<dbReference type="EMBL" id="KN414231">
    <property type="protein sequence ID" value="KHG19879.1"/>
    <property type="molecule type" value="Genomic_DNA"/>
</dbReference>
<proteinExistence type="predicted"/>
<keyword evidence="2" id="KW-1185">Reference proteome</keyword>
<keyword evidence="1" id="KW-0808">Transferase</keyword>
<protein>
    <submittedName>
        <fullName evidence="1">Heparan sulfate glucosamine 3-O-sulfotransferase 1</fullName>
    </submittedName>
</protein>
<sequence>MRASVRPYLGHGIDIYICTSVKPCLGHGIDHIMRVSVRPCLGHDIGIETRASVRPCLGHGIGLDMRASCRKASIGYQGTSEASITLLPEALVGASKGGKKACLAVCSLHLNSTSQYAW</sequence>
<evidence type="ECO:0000313" key="1">
    <source>
        <dbReference type="EMBL" id="KHG19879.1"/>
    </source>
</evidence>
<dbReference type="GO" id="GO:0016740">
    <property type="term" value="F:transferase activity"/>
    <property type="evidence" value="ECO:0007669"/>
    <property type="project" value="UniProtKB-KW"/>
</dbReference>
<name>A0A0B0P6Y8_GOSAR</name>
<organism evidence="1 2">
    <name type="scientific">Gossypium arboreum</name>
    <name type="common">Tree cotton</name>
    <name type="synonym">Gossypium nanking</name>
    <dbReference type="NCBI Taxonomy" id="29729"/>
    <lineage>
        <taxon>Eukaryota</taxon>
        <taxon>Viridiplantae</taxon>
        <taxon>Streptophyta</taxon>
        <taxon>Embryophyta</taxon>
        <taxon>Tracheophyta</taxon>
        <taxon>Spermatophyta</taxon>
        <taxon>Magnoliopsida</taxon>
        <taxon>eudicotyledons</taxon>
        <taxon>Gunneridae</taxon>
        <taxon>Pentapetalae</taxon>
        <taxon>rosids</taxon>
        <taxon>malvids</taxon>
        <taxon>Malvales</taxon>
        <taxon>Malvaceae</taxon>
        <taxon>Malvoideae</taxon>
        <taxon>Gossypium</taxon>
    </lineage>
</organism>
<gene>
    <name evidence="1" type="ORF">F383_24811</name>
</gene>
<dbReference type="AlphaFoldDB" id="A0A0B0P6Y8"/>
<dbReference type="Proteomes" id="UP000032142">
    <property type="component" value="Unassembled WGS sequence"/>
</dbReference>
<accession>A0A0B0P6Y8</accession>
<evidence type="ECO:0000313" key="2">
    <source>
        <dbReference type="Proteomes" id="UP000032142"/>
    </source>
</evidence>